<feature type="compositionally biased region" description="Basic and acidic residues" evidence="1">
    <location>
        <begin position="43"/>
        <end position="73"/>
    </location>
</feature>
<proteinExistence type="predicted"/>
<protein>
    <submittedName>
        <fullName evidence="2">Uncharacterized protein</fullName>
    </submittedName>
</protein>
<organism evidence="2">
    <name type="scientific">Mycobacterium kansasii</name>
    <dbReference type="NCBI Taxonomy" id="1768"/>
    <lineage>
        <taxon>Bacteria</taxon>
        <taxon>Bacillati</taxon>
        <taxon>Actinomycetota</taxon>
        <taxon>Actinomycetes</taxon>
        <taxon>Mycobacteriales</taxon>
        <taxon>Mycobacteriaceae</taxon>
        <taxon>Mycobacterium</taxon>
    </lineage>
</organism>
<dbReference type="AlphaFoldDB" id="A0A653EWH9"/>
<reference evidence="2" key="1">
    <citation type="submission" date="2019-05" db="EMBL/GenBank/DDBJ databases">
        <authorList>
            <person name="Naeem R."/>
            <person name="Antony C."/>
            <person name="Guan Q."/>
        </authorList>
    </citation>
    <scope>NUCLEOTIDE SEQUENCE</scope>
    <source>
        <strain evidence="2">3</strain>
    </source>
</reference>
<feature type="region of interest" description="Disordered" evidence="1">
    <location>
        <begin position="145"/>
        <end position="178"/>
    </location>
</feature>
<feature type="region of interest" description="Disordered" evidence="1">
    <location>
        <begin position="1"/>
        <end position="73"/>
    </location>
</feature>
<accession>A0A653EWH9</accession>
<evidence type="ECO:0000313" key="2">
    <source>
        <dbReference type="EMBL" id="VTP01301.1"/>
    </source>
</evidence>
<sequence>MDPGPPYDPCSGAPPEAMGEIASRLDPAAAPDQHQNGGQQAHRSHEADDDRYRNRRSDRGKDRQFAEDHHDECDRHGRRRCRDYFADRHQCSLDSQVRSQALPHIVVISADQKDGIIRSGTDHYRAHENDRLRLHVQADCCQRGQRALGGPHRDTDGGQRHQHGDHVSVDDQQDDEHADRGADFDQMRIFLTDGGEVGHGDQTAGIIGGQCRTGDGLANDLPGFVVPRGGGWVLRVGLEHHRHVPGFVVLAGQDVVQAGRANEVLHRQVCLVQPVDQRVVGL</sequence>
<name>A0A653EWH9_MYCKA</name>
<evidence type="ECO:0000256" key="1">
    <source>
        <dbReference type="SAM" id="MobiDB-lite"/>
    </source>
</evidence>
<dbReference type="EMBL" id="LR589305">
    <property type="protein sequence ID" value="VTP01301.1"/>
    <property type="molecule type" value="Genomic_DNA"/>
</dbReference>
<feature type="compositionally biased region" description="Basic and acidic residues" evidence="1">
    <location>
        <begin position="151"/>
        <end position="178"/>
    </location>
</feature>
<gene>
    <name evidence="2" type="ORF">BIN_B_02855</name>
</gene>